<dbReference type="RefSeq" id="WP_143892269.1">
    <property type="nucleotide sequence ID" value="NZ_CP041666.1"/>
</dbReference>
<evidence type="ECO:0008006" key="4">
    <source>
        <dbReference type="Google" id="ProtNLM"/>
    </source>
</evidence>
<evidence type="ECO:0000256" key="1">
    <source>
        <dbReference type="SAM" id="Phobius"/>
    </source>
</evidence>
<reference evidence="2 3" key="1">
    <citation type="submission" date="2019-07" db="EMBL/GenBank/DDBJ databases">
        <authorList>
            <person name="Li J."/>
        </authorList>
    </citation>
    <scope>NUCLEOTIDE SEQUENCE [LARGE SCALE GENOMIC DNA]</scope>
    <source>
        <strain evidence="2 3">TKL69</strain>
    </source>
</reference>
<dbReference type="Pfam" id="PF14184">
    <property type="entry name" value="YrvL"/>
    <property type="match status" value="1"/>
</dbReference>
<gene>
    <name evidence="2" type="ORF">FN924_04610</name>
</gene>
<feature type="transmembrane region" description="Helical" evidence="1">
    <location>
        <begin position="109"/>
        <end position="131"/>
    </location>
</feature>
<evidence type="ECO:0000313" key="3">
    <source>
        <dbReference type="Proteomes" id="UP000315215"/>
    </source>
</evidence>
<protein>
    <recommendedName>
        <fullName evidence="4">Regulatory protein YrvL</fullName>
    </recommendedName>
</protein>
<dbReference type="EMBL" id="CP041666">
    <property type="protein sequence ID" value="QDP39519.1"/>
    <property type="molecule type" value="Genomic_DNA"/>
</dbReference>
<dbReference type="OrthoDB" id="2885393at2"/>
<keyword evidence="1" id="KW-1133">Transmembrane helix</keyword>
<feature type="transmembrane region" description="Helical" evidence="1">
    <location>
        <begin position="85"/>
        <end position="103"/>
    </location>
</feature>
<keyword evidence="1" id="KW-0812">Transmembrane</keyword>
<feature type="transmembrane region" description="Helical" evidence="1">
    <location>
        <begin position="7"/>
        <end position="30"/>
    </location>
</feature>
<sequence length="136" mass="15199">MNIKEKIATVVGILILCILVIGFLFCLYFFGMAGILKLLGVQYESVWSLVLFVTSFFILGIVVELFSKAIFTLSVQNITGRVKILFIRICIESISNWFVLFTVDAFMQSIALSTEIEVVIACLVAVVEIAFDNDKD</sequence>
<proteinExistence type="predicted"/>
<organism evidence="2 3">
    <name type="scientific">Radiobacillus deserti</name>
    <dbReference type="NCBI Taxonomy" id="2594883"/>
    <lineage>
        <taxon>Bacteria</taxon>
        <taxon>Bacillati</taxon>
        <taxon>Bacillota</taxon>
        <taxon>Bacilli</taxon>
        <taxon>Bacillales</taxon>
        <taxon>Bacillaceae</taxon>
        <taxon>Radiobacillus</taxon>
    </lineage>
</organism>
<keyword evidence="1" id="KW-0472">Membrane</keyword>
<name>A0A516KDP5_9BACI</name>
<dbReference type="InterPro" id="IPR025912">
    <property type="entry name" value="YrvL"/>
</dbReference>
<accession>A0A516KDP5</accession>
<feature type="transmembrane region" description="Helical" evidence="1">
    <location>
        <begin position="50"/>
        <end position="73"/>
    </location>
</feature>
<dbReference type="Proteomes" id="UP000315215">
    <property type="component" value="Chromosome"/>
</dbReference>
<dbReference type="KEGG" id="aqt:FN924_04610"/>
<keyword evidence="3" id="KW-1185">Reference proteome</keyword>
<dbReference type="AlphaFoldDB" id="A0A516KDP5"/>
<evidence type="ECO:0000313" key="2">
    <source>
        <dbReference type="EMBL" id="QDP39519.1"/>
    </source>
</evidence>